<evidence type="ECO:0000256" key="2">
    <source>
        <dbReference type="SAM" id="MobiDB-lite"/>
    </source>
</evidence>
<dbReference type="InterPro" id="IPR026835">
    <property type="entry name" value="YqcG_C"/>
</dbReference>
<dbReference type="Gene3D" id="2.170.16.10">
    <property type="entry name" value="Hedgehog/Intein (Hint) domain"/>
    <property type="match status" value="1"/>
</dbReference>
<gene>
    <name evidence="5" type="ORF">ACFFIA_15500</name>
</gene>
<dbReference type="InterPro" id="IPR006530">
    <property type="entry name" value="YD"/>
</dbReference>
<dbReference type="SMART" id="SM00306">
    <property type="entry name" value="HintN"/>
    <property type="match status" value="1"/>
</dbReference>
<proteinExistence type="predicted"/>
<feature type="region of interest" description="Disordered" evidence="2">
    <location>
        <begin position="43"/>
        <end position="67"/>
    </location>
</feature>
<comment type="caution">
    <text evidence="5">The sequence shown here is derived from an EMBL/GenBank/DDBJ whole genome shotgun (WGS) entry which is preliminary data.</text>
</comment>
<evidence type="ECO:0000256" key="3">
    <source>
        <dbReference type="SAM" id="SignalP"/>
    </source>
</evidence>
<feature type="region of interest" description="Disordered" evidence="2">
    <location>
        <begin position="769"/>
        <end position="789"/>
    </location>
</feature>
<dbReference type="SUPFAM" id="SSF51294">
    <property type="entry name" value="Hedgehog/intein (Hint) domain"/>
    <property type="match status" value="1"/>
</dbReference>
<feature type="region of interest" description="Disordered" evidence="2">
    <location>
        <begin position="1825"/>
        <end position="1864"/>
    </location>
</feature>
<dbReference type="InterPro" id="IPR003587">
    <property type="entry name" value="Hint_dom_N"/>
</dbReference>
<dbReference type="InterPro" id="IPR022385">
    <property type="entry name" value="Rhs_assc_core"/>
</dbReference>
<reference evidence="5 6" key="1">
    <citation type="submission" date="2024-09" db="EMBL/GenBank/DDBJ databases">
        <authorList>
            <person name="Sun Q."/>
            <person name="Mori K."/>
        </authorList>
    </citation>
    <scope>NUCLEOTIDE SEQUENCE [LARGE SCALE GENOMIC DNA]</scope>
    <source>
        <strain evidence="5 6">TBRC 3947</strain>
    </source>
</reference>
<name>A0ABV6M304_9ACTN</name>
<dbReference type="Pfam" id="PF05593">
    <property type="entry name" value="RHS_repeat"/>
    <property type="match status" value="1"/>
</dbReference>
<evidence type="ECO:0000256" key="1">
    <source>
        <dbReference type="ARBA" id="ARBA00022737"/>
    </source>
</evidence>
<dbReference type="InterPro" id="IPR050708">
    <property type="entry name" value="T6SS_VgrG/RHS"/>
</dbReference>
<dbReference type="Pfam" id="PF07591">
    <property type="entry name" value="PT-HINT"/>
    <property type="match status" value="1"/>
</dbReference>
<feature type="domain" description="Hint" evidence="4">
    <location>
        <begin position="2022"/>
        <end position="2125"/>
    </location>
</feature>
<evidence type="ECO:0000313" key="6">
    <source>
        <dbReference type="Proteomes" id="UP001589867"/>
    </source>
</evidence>
<feature type="region of interest" description="Disordered" evidence="2">
    <location>
        <begin position="954"/>
        <end position="979"/>
    </location>
</feature>
<feature type="compositionally biased region" description="Polar residues" evidence="2">
    <location>
        <begin position="776"/>
        <end position="789"/>
    </location>
</feature>
<dbReference type="InterPro" id="IPR036844">
    <property type="entry name" value="Hint_dom_sf"/>
</dbReference>
<dbReference type="NCBIfam" id="TIGR03696">
    <property type="entry name" value="Rhs_assc_core"/>
    <property type="match status" value="1"/>
</dbReference>
<feature type="chain" id="PRO_5046909338" evidence="3">
    <location>
        <begin position="25"/>
        <end position="2269"/>
    </location>
</feature>
<accession>A0ABV6M304</accession>
<feature type="region of interest" description="Disordered" evidence="2">
    <location>
        <begin position="1756"/>
        <end position="1776"/>
    </location>
</feature>
<keyword evidence="3" id="KW-0732">Signal</keyword>
<dbReference type="PANTHER" id="PTHR32305">
    <property type="match status" value="1"/>
</dbReference>
<sequence>MRAVVAAGVTTVVLLGLAQAPATAAKPPAPPAAKDVPDVPVKAVKPQPAPPAAPVKSALDAPDPVWPAAGTAQATLPSAADRRATAAGPTRAGTLPVLVDHPGAGKTAPARVEVRVYDRATTDRAGVRGLLLRVGPSAGERAGGEVAVTVDYRSFRTAFGASWASRLRMYLLPECALSTPDSAACAAKPVASSRNRAGANLVDGAVPTASAAGSLVALMADPSGPSGDFTATSLQPTSSWTAGGNSGAFTWSYPMRVPPVPGNLAPVVQLSYNSQAVDGRHAASNNQPGWAGGGFDLLPGGYIERSYRSCADDKTGGNNSQDTGDLCWATDNAVLNLNGTSNELVKSTGNTWRLRDDDGSRVTRETSAGNGDNDGEWWVVTTTNGTQYWFGRQVLPGRGTNDPVTNSTWTVPVYGNHANEPCHASTFATSHCVQAWRWNLDYVVDLHGNSASYWYTTESNKYGRNGTPSDTVSYIRGGQLAHISYGTRRNGNVDTVFAGTAGAKVIFGPADRCLTNCGTHEDNWPDTPWDQECATTASSCDTTSPTFWTTKRLASVTTQVRNAGGGYDNVDRWTLTHTFPDPGDTTQAGLWLDKLSYQGLVGGTASLPDITFTSLSMDNRVDGIDGIDAMAWHRLVRIDTDTGGAIAVTYSDRDCTAGGAKPAPHNNNRRCYPVRWVPDGQEDPITDWFHKYRVDEVREHDMVAGGRQVLYRYNYLDSPAWHYTDDDGITKRDYKTWSEWRGYGRVGVTTGDPDSDDVLSYTETRYFRGMHGDKQPTGQPARSVNITDSRGGTWRDDDWLAGMTREQIVYNGPGGPEVSSTLKDPFASAPTASRTEFPGTPDEYTVHARFTDVTTIRSRVALDAGRGERVTRVSTTFDGYGQPTQVEDFGEEGVSGDEQCTKSTYEPRNTSAHLVTLVHRAQVFAVNCAATATPASLTEADVISDTRTWYDNPASYGTAPTKGDPTKTEELSTWSSGTPGYVTTAQATYDDHGRVTRTIDANSNATDTSYTPAVGSPVTSTTVTNALGHATTTTLATAWGTTLAVVDPNNKRTDMSYDPLGRLSAVWKPGRTKGTDPANSLFSYDIKKTAPSVLTTRTLSPNGNGPGSTGRYITSHVLHDGLVRPVQTQLASPDDNGGRLLTNTFYDSLGRETETYSAYYNSGAFPTANPQLHVPVEPGQIPTQNRTVYDGAGRIVASVFEPFNTERWRTTTYYAGDRTDVTPPAGGTATSTVVDARGRQTQLWQYPRLTPWNSGDVTTFTYNRKDQLTEVVDPVGNEWTYGYNLRGFKTTETDPDKGTTTSSYDNGGRLTLTIDARNIRLAYRYDALNRKTGVFQNFPLGTPRAFWIYDITDKGQLHAAVRNTGTNANYEIRFPDYTDDYKPERMQVVVPSTETGLAGTYEYEYSYHPNGAVATTTMYQATGTDLATETLHHDYNDLGLPTRLRSTYGTTSLSYVNATHYNALGQIDQYNLCTDQCTTSGHNTHLTYDREVETGRLTRSIATRDTAAPFNLQDLAYTYDHAGNITRIHDAVGPTTDTQCFTYDHLQRLRQAWTPSSGNCATAPTTGGLGGPAPYWLSWDINTIGNRTEQVDHKASGNVTTTYAYPAAGAARPHAVSSTTTGATTVSYAYDNAGNTTGRPVTGGAQTLTWDPEGRLATTSDPTGTTSYVYDADGNRLVRRDSGGRTLYLPGQEIRYNTATGTKSVTRFYSHSGVTVGSRTVAALSWLVPDHQGTNSISINATTNAVERRRQTPYGTLRGAAPTTWPNQKGFVGGDNDPTGLVHLGAREYDAAIGRFVTVDPVMDLSDPQQWNAYAYANNSPITNSDPSGLLLEGGGSGIMPGSPPPQAPAAPTPPPKKKKKKSLLGQVWEGYKRGYERVNVEPLAGIINVVKTGAELAYSNVTAAANGDKSWGDAFHEVMEYKAQIDMAIATSPLAFVKETVETGKATASAVSKGDWAGAVENAFVFTANVGSLFVPGGAGAATAKTIATGVAGAGKNIAANAAKNAAAKGTGGAARHLGGCNSFMPGTLVLMAGGGHKPIEQLVVGDYVVATDPETGQTATKEVMATIVGSGAKQLVDITVATGRDGETKTIVATDGHPFWVDSQATWQDAGTLRPGDELLTPDGARVRVIDIHAYSAIATVHNLTVANIHTYYVVAGDSPVLVHNANGTCGPVDPRPKFRKETVERAWNDAEPGPNGGRLCPTCGAEVKVPPGGGRRDWDIDHQPPWSTRTPEMRENPELTRAEVIADYQRGVRLECPTCNRSRGAR</sequence>
<feature type="compositionally biased region" description="Polar residues" evidence="2">
    <location>
        <begin position="1637"/>
        <end position="1649"/>
    </location>
</feature>
<evidence type="ECO:0000259" key="4">
    <source>
        <dbReference type="SMART" id="SM00306"/>
    </source>
</evidence>
<evidence type="ECO:0000313" key="5">
    <source>
        <dbReference type="EMBL" id="MFC0529062.1"/>
    </source>
</evidence>
<dbReference type="Gene3D" id="2.180.10.10">
    <property type="entry name" value="RHS repeat-associated core"/>
    <property type="match status" value="2"/>
</dbReference>
<dbReference type="NCBIfam" id="TIGR01643">
    <property type="entry name" value="YD_repeat_2x"/>
    <property type="match status" value="2"/>
</dbReference>
<organism evidence="5 6">
    <name type="scientific">Phytohabitans kaempferiae</name>
    <dbReference type="NCBI Taxonomy" id="1620943"/>
    <lineage>
        <taxon>Bacteria</taxon>
        <taxon>Bacillati</taxon>
        <taxon>Actinomycetota</taxon>
        <taxon>Actinomycetes</taxon>
        <taxon>Micromonosporales</taxon>
        <taxon>Micromonosporaceae</taxon>
    </lineage>
</organism>
<keyword evidence="1" id="KW-0677">Repeat</keyword>
<dbReference type="PANTHER" id="PTHR32305:SF17">
    <property type="entry name" value="TRNA NUCLEASE WAPA"/>
    <property type="match status" value="1"/>
</dbReference>
<dbReference type="InterPro" id="IPR031325">
    <property type="entry name" value="RHS_repeat"/>
</dbReference>
<dbReference type="Pfam" id="PF14410">
    <property type="entry name" value="GH-E"/>
    <property type="match status" value="1"/>
</dbReference>
<feature type="compositionally biased region" description="Pro residues" evidence="2">
    <location>
        <begin position="1842"/>
        <end position="1855"/>
    </location>
</feature>
<feature type="region of interest" description="Disordered" evidence="2">
    <location>
        <begin position="1637"/>
        <end position="1665"/>
    </location>
</feature>
<dbReference type="RefSeq" id="WP_377251443.1">
    <property type="nucleotide sequence ID" value="NZ_JBHLUH010000023.1"/>
</dbReference>
<dbReference type="InterPro" id="IPR056823">
    <property type="entry name" value="TEN-like_YD-shell"/>
</dbReference>
<feature type="signal peptide" evidence="3">
    <location>
        <begin position="1"/>
        <end position="24"/>
    </location>
</feature>
<protein>
    <submittedName>
        <fullName evidence="5">Polymorphic toxin-type HINT domain-containing protein</fullName>
    </submittedName>
</protein>
<dbReference type="EMBL" id="JBHLUH010000023">
    <property type="protein sequence ID" value="MFC0529062.1"/>
    <property type="molecule type" value="Genomic_DNA"/>
</dbReference>
<dbReference type="Pfam" id="PF25023">
    <property type="entry name" value="TEN_YD-shell"/>
    <property type="match status" value="1"/>
</dbReference>
<dbReference type="CDD" id="cd00081">
    <property type="entry name" value="Hint"/>
    <property type="match status" value="1"/>
</dbReference>
<dbReference type="Proteomes" id="UP001589867">
    <property type="component" value="Unassembled WGS sequence"/>
</dbReference>
<feature type="region of interest" description="Disordered" evidence="2">
    <location>
        <begin position="356"/>
        <end position="376"/>
    </location>
</feature>
<keyword evidence="6" id="KW-1185">Reference proteome</keyword>